<evidence type="ECO:0000313" key="3">
    <source>
        <dbReference type="EMBL" id="KAL0485341.1"/>
    </source>
</evidence>
<sequence length="168" mass="19399">MSTLFHYAMFHEKVQAPNTRREESIDIRTNMLVSETAPSLTPETTPRYSIMEQHSQPEECNINIDNRELDQITDDNDESSVTHQNKITPVSIRPHPRPITTVSFKTKAKTNLQTMMQICVLLMFLPLLCVMYIPLGVLLCFCYKRKTDEYTIFQLICCWPVVIFNPGG</sequence>
<evidence type="ECO:0000256" key="1">
    <source>
        <dbReference type="SAM" id="Phobius"/>
    </source>
</evidence>
<name>A0AAW2Z878_9EUKA</name>
<organism evidence="3 4">
    <name type="scientific">Acrasis kona</name>
    <dbReference type="NCBI Taxonomy" id="1008807"/>
    <lineage>
        <taxon>Eukaryota</taxon>
        <taxon>Discoba</taxon>
        <taxon>Heterolobosea</taxon>
        <taxon>Tetramitia</taxon>
        <taxon>Eutetramitia</taxon>
        <taxon>Acrasidae</taxon>
        <taxon>Acrasis</taxon>
    </lineage>
</organism>
<protein>
    <submittedName>
        <fullName evidence="3">Developmentally-regulated membrane protein</fullName>
    </submittedName>
</protein>
<gene>
    <name evidence="3" type="ORF">AKO1_002915</name>
    <name evidence="2" type="ORF">AKO1_004797</name>
</gene>
<dbReference type="Proteomes" id="UP001431209">
    <property type="component" value="Unassembled WGS sequence"/>
</dbReference>
<evidence type="ECO:0000313" key="4">
    <source>
        <dbReference type="Proteomes" id="UP001431209"/>
    </source>
</evidence>
<keyword evidence="1" id="KW-0472">Membrane</keyword>
<keyword evidence="1" id="KW-1133">Transmembrane helix</keyword>
<keyword evidence="1" id="KW-0812">Transmembrane</keyword>
<feature type="transmembrane region" description="Helical" evidence="1">
    <location>
        <begin position="120"/>
        <end position="143"/>
    </location>
</feature>
<reference evidence="3 4" key="1">
    <citation type="submission" date="2024-03" db="EMBL/GenBank/DDBJ databases">
        <title>The Acrasis kona genome and developmental transcriptomes reveal deep origins of eukaryotic multicellular pathways.</title>
        <authorList>
            <person name="Sheikh S."/>
            <person name="Fu C.-J."/>
            <person name="Brown M.W."/>
            <person name="Baldauf S.L."/>
        </authorList>
    </citation>
    <scope>NUCLEOTIDE SEQUENCE [LARGE SCALE GENOMIC DNA]</scope>
    <source>
        <strain evidence="3 4">ATCC MYA-3509</strain>
    </source>
</reference>
<comment type="caution">
    <text evidence="3">The sequence shown here is derived from an EMBL/GenBank/DDBJ whole genome shotgun (WGS) entry which is preliminary data.</text>
</comment>
<dbReference type="EMBL" id="JAOPGA020001125">
    <property type="protein sequence ID" value="KAL0485341.1"/>
    <property type="molecule type" value="Genomic_DNA"/>
</dbReference>
<accession>A0AAW2Z878</accession>
<dbReference type="EMBL" id="JAOPGA020000020">
    <property type="protein sequence ID" value="KAL0476366.1"/>
    <property type="molecule type" value="Genomic_DNA"/>
</dbReference>
<dbReference type="AlphaFoldDB" id="A0AAW2Z878"/>
<keyword evidence="4" id="KW-1185">Reference proteome</keyword>
<proteinExistence type="predicted"/>
<evidence type="ECO:0000313" key="2">
    <source>
        <dbReference type="EMBL" id="KAL0476366.1"/>
    </source>
</evidence>